<dbReference type="EMBL" id="CP006771">
    <property type="protein sequence ID" value="AGX88950.1"/>
    <property type="molecule type" value="Genomic_DNA"/>
</dbReference>
<evidence type="ECO:0000313" key="2">
    <source>
        <dbReference type="Proteomes" id="UP000017119"/>
    </source>
</evidence>
<dbReference type="KEGG" id="mpv:PRV_00925"/>
<sequence>MGFFGLKKTSLNVDGREVIVDESTITFSPDEKNPFKEWEKDENQKNKKFVIFGICLNGEFRPDILQKWQQIQKGDGSHEIRNTIKKGLKIIDEMLRKKINKWVGCQDKDLIDENGEIGVGFLEQMFIMNEDGGAVDLLIEN</sequence>
<dbReference type="STRING" id="1403316.PRV_00925"/>
<dbReference type="AlphaFoldDB" id="U5NCB4"/>
<proteinExistence type="predicted"/>
<evidence type="ECO:0000313" key="1">
    <source>
        <dbReference type="EMBL" id="AGX88950.1"/>
    </source>
</evidence>
<dbReference type="HOGENOM" id="CLU_1823232_0_0_14"/>
<dbReference type="Proteomes" id="UP000017119">
    <property type="component" value="Chromosome"/>
</dbReference>
<name>U5NCB4_9MOLU</name>
<gene>
    <name evidence="1" type="ORF">PRV_00925</name>
</gene>
<dbReference type="RefSeq" id="WP_022769226.1">
    <property type="nucleotide sequence ID" value="NC_022575.1"/>
</dbReference>
<protein>
    <submittedName>
        <fullName evidence="1">Uncharacterized protein</fullName>
    </submittedName>
</protein>
<accession>U5NCB4</accession>
<dbReference type="PATRIC" id="fig|1403316.3.peg.160"/>
<organism evidence="1 2">
    <name type="scientific">Mycoplasma parvum str. Indiana</name>
    <dbReference type="NCBI Taxonomy" id="1403316"/>
    <lineage>
        <taxon>Bacteria</taxon>
        <taxon>Bacillati</taxon>
        <taxon>Mycoplasmatota</taxon>
        <taxon>Mollicutes</taxon>
        <taxon>Mycoplasmataceae</taxon>
        <taxon>Mycoplasma</taxon>
    </lineage>
</organism>
<keyword evidence="2" id="KW-1185">Reference proteome</keyword>
<reference evidence="1 2" key="1">
    <citation type="journal article" date="2013" name="Genome Announc.">
        <title>Genome Sequence of Mycoplasma parvum (Formerly Eperythrozoon parvum), a Diminutive Hemoplasma of the Pig.</title>
        <authorList>
            <person name="do Nascimento N.C."/>
            <person name="Dos Santos A.P."/>
            <person name="Chu Y."/>
            <person name="Guimaraes A.M."/>
            <person name="Pagliaro A."/>
            <person name="Messick J.B."/>
        </authorList>
    </citation>
    <scope>NUCLEOTIDE SEQUENCE [LARGE SCALE GENOMIC DNA]</scope>
    <source>
        <strain evidence="1 2">Indiana</strain>
    </source>
</reference>